<evidence type="ECO:0000313" key="2">
    <source>
        <dbReference type="EMBL" id="KAB0803682.1"/>
    </source>
</evidence>
<sequence>MCKTCQYCLESCYWHLIEKRFCYDESIALYEEPAKPIEKSTNAFDNIAFYDQVALIAGRSIVTIEPLPKKPKAITQQPKPRVRWWETEREEGENNNNAPQVQVKVLEIDDQPPKEKPAVNRLDPMLLNLGEVKLRPKSLAERRNSRSLTLNIDRRHEIPIIRQASMPKFFIDTPEVHTDPVAFREPSAVFISPLSVNHLSDPFDLKSVVQLEKDNRNVPAAPIHRQQSAYFSRLSLIKDKLKAGKLTRQGSASNLPHSIQHI</sequence>
<organism evidence="1">
    <name type="scientific">Photinus pyralis</name>
    <name type="common">Common eastern firefly</name>
    <name type="synonym">Lampyris pyralis</name>
    <dbReference type="NCBI Taxonomy" id="7054"/>
    <lineage>
        <taxon>Eukaryota</taxon>
        <taxon>Metazoa</taxon>
        <taxon>Ecdysozoa</taxon>
        <taxon>Arthropoda</taxon>
        <taxon>Hexapoda</taxon>
        <taxon>Insecta</taxon>
        <taxon>Pterygota</taxon>
        <taxon>Neoptera</taxon>
        <taxon>Endopterygota</taxon>
        <taxon>Coleoptera</taxon>
        <taxon>Polyphaga</taxon>
        <taxon>Elateriformia</taxon>
        <taxon>Elateroidea</taxon>
        <taxon>Lampyridae</taxon>
        <taxon>Lampyrinae</taxon>
        <taxon>Photinus</taxon>
    </lineage>
</organism>
<dbReference type="AlphaFoldDB" id="A0A1Y1M0W0"/>
<evidence type="ECO:0000313" key="1">
    <source>
        <dbReference type="EMBL" id="JAV79031.1"/>
    </source>
</evidence>
<reference evidence="1" key="1">
    <citation type="journal article" date="2016" name="Sci. Rep.">
        <title>Molecular characterization of firefly nuptial gifts: a multi-omics approach sheds light on postcopulatory sexual selection.</title>
        <authorList>
            <person name="Al-Wathiqui N."/>
            <person name="Fallon T.R."/>
            <person name="South A."/>
            <person name="Weng J.K."/>
            <person name="Lewis S.M."/>
        </authorList>
    </citation>
    <scope>NUCLEOTIDE SEQUENCE</scope>
</reference>
<dbReference type="EMBL" id="VVIM01000001">
    <property type="protein sequence ID" value="KAB0803682.1"/>
    <property type="molecule type" value="Genomic_DNA"/>
</dbReference>
<accession>A0A1Y1M0W0</accession>
<dbReference type="EMBL" id="GEZM01043554">
    <property type="protein sequence ID" value="JAV79031.1"/>
    <property type="molecule type" value="Transcribed_RNA"/>
</dbReference>
<proteinExistence type="predicted"/>
<protein>
    <submittedName>
        <fullName evidence="1">Uncharacterized protein</fullName>
    </submittedName>
</protein>
<evidence type="ECO:0000313" key="3">
    <source>
        <dbReference type="Proteomes" id="UP000327044"/>
    </source>
</evidence>
<gene>
    <name evidence="2" type="ORF">PPYR_00652</name>
</gene>
<reference evidence="2" key="3">
    <citation type="submission" date="2019-08" db="EMBL/GenBank/DDBJ databases">
        <authorList>
            <consortium name="Photinus pyralis genome working group"/>
            <person name="Fallon T.R."/>
            <person name="Sander Lower S.E."/>
            <person name="Weng J.-K."/>
        </authorList>
    </citation>
    <scope>NUCLEOTIDE SEQUENCE</scope>
    <source>
        <strain evidence="2">1611_PpyrPB1</strain>
        <tissue evidence="2">Whole body</tissue>
    </source>
</reference>
<keyword evidence="3" id="KW-1185">Reference proteome</keyword>
<dbReference type="InParanoid" id="A0A1Y1M0W0"/>
<dbReference type="Proteomes" id="UP000327044">
    <property type="component" value="Unassembled WGS sequence"/>
</dbReference>
<reference evidence="2 3" key="2">
    <citation type="journal article" date="2018" name="Elife">
        <title>Firefly genomes illuminate parallel origins of bioluminescence in beetles.</title>
        <authorList>
            <person name="Fallon T.R."/>
            <person name="Lower S.E."/>
            <person name="Chang C.H."/>
            <person name="Bessho-Uehara M."/>
            <person name="Martin G.J."/>
            <person name="Bewick A.J."/>
            <person name="Behringer M."/>
            <person name="Debat H.J."/>
            <person name="Wong I."/>
            <person name="Day J.C."/>
            <person name="Suvorov A."/>
            <person name="Silva C.J."/>
            <person name="Stanger-Hall K.F."/>
            <person name="Hall D.W."/>
            <person name="Schmitz R.J."/>
            <person name="Nelson D.R."/>
            <person name="Lewis S.M."/>
            <person name="Shigenobu S."/>
            <person name="Bybee S.M."/>
            <person name="Larracuente A.M."/>
            <person name="Oba Y."/>
            <person name="Weng J.K."/>
        </authorList>
    </citation>
    <scope>NUCLEOTIDE SEQUENCE [LARGE SCALE GENOMIC DNA]</scope>
    <source>
        <strain evidence="2">1611_PpyrPB1</strain>
        <tissue evidence="2">Whole body</tissue>
    </source>
</reference>
<name>A0A1Y1M0W0_PHOPY</name>